<protein>
    <recommendedName>
        <fullName evidence="1">AB hydrolase-1 domain-containing protein</fullName>
    </recommendedName>
</protein>
<organism evidence="2 3">
    <name type="scientific">Thalassolituus hydrocarboniclasticus</name>
    <dbReference type="NCBI Taxonomy" id="2742796"/>
    <lineage>
        <taxon>Bacteria</taxon>
        <taxon>Pseudomonadati</taxon>
        <taxon>Pseudomonadota</taxon>
        <taxon>Gammaproteobacteria</taxon>
        <taxon>Oceanospirillales</taxon>
        <taxon>Oceanospirillaceae</taxon>
        <taxon>Thalassolituus</taxon>
    </lineage>
</organism>
<gene>
    <name evidence="2" type="ORF">HUF19_04660</name>
</gene>
<evidence type="ECO:0000259" key="1">
    <source>
        <dbReference type="Pfam" id="PF12697"/>
    </source>
</evidence>
<accession>A0ABY6A814</accession>
<keyword evidence="3" id="KW-1185">Reference proteome</keyword>
<dbReference type="Pfam" id="PF12697">
    <property type="entry name" value="Abhydrolase_6"/>
    <property type="match status" value="1"/>
</dbReference>
<dbReference type="InterPro" id="IPR000073">
    <property type="entry name" value="AB_hydrolase_1"/>
</dbReference>
<feature type="domain" description="AB hydrolase-1" evidence="1">
    <location>
        <begin position="23"/>
        <end position="243"/>
    </location>
</feature>
<evidence type="ECO:0000313" key="2">
    <source>
        <dbReference type="EMBL" id="UXD86778.1"/>
    </source>
</evidence>
<proteinExistence type="predicted"/>
<evidence type="ECO:0000313" key="3">
    <source>
        <dbReference type="Proteomes" id="UP001065322"/>
    </source>
</evidence>
<dbReference type="Gene3D" id="3.40.50.1820">
    <property type="entry name" value="alpha/beta hydrolase"/>
    <property type="match status" value="1"/>
</dbReference>
<dbReference type="EMBL" id="CP054475">
    <property type="protein sequence ID" value="UXD86778.1"/>
    <property type="molecule type" value="Genomic_DNA"/>
</dbReference>
<reference evidence="3" key="1">
    <citation type="submission" date="2020-06" db="EMBL/GenBank/DDBJ databases">
        <title>Thalassolituus marinus alknpb1M-1, a hydrocarbon-degrading bacterium isolated from the deep-sea overlying water using an in-situ strategy from the South China Sea basin.</title>
        <authorList>
            <person name="Dong C."/>
            <person name="Chen Y."/>
            <person name="Shao Z."/>
        </authorList>
    </citation>
    <scope>NUCLEOTIDE SEQUENCE [LARGE SCALE GENOMIC DNA]</scope>
    <source>
        <strain evidence="3">alknpb1M-1</strain>
    </source>
</reference>
<sequence>MNQPVSPWRLLQAENPGPDWFWLPGWSFAPEVFAPLYNQLPGQHYGFDYSATGVADNSDFNTCAQALINQAPVSPQRPAIWVGWSLGGALACTALSVSAAASATQKTLNTTLITLATSAAFCRLQAEDEFGLDADLLEQFSQNMQQQPEKTRRRFLALCTQGAADARPLSRLLASHQLNDPATLLPGLDWLRSYRLNPASGSRLRVRQEQHWLGSHDALNAGGLNPVYYSPGHSHAFFLEPEGQAALLTRLQALCCQLKPVSGAQV</sequence>
<dbReference type="SUPFAM" id="SSF53474">
    <property type="entry name" value="alpha/beta-Hydrolases"/>
    <property type="match status" value="1"/>
</dbReference>
<dbReference type="Proteomes" id="UP001065322">
    <property type="component" value="Chromosome"/>
</dbReference>
<dbReference type="RefSeq" id="WP_260998716.1">
    <property type="nucleotide sequence ID" value="NZ_CP054475.1"/>
</dbReference>
<name>A0ABY6A814_9GAMM</name>
<dbReference type="InterPro" id="IPR029058">
    <property type="entry name" value="AB_hydrolase_fold"/>
</dbReference>